<dbReference type="Pfam" id="PF00126">
    <property type="entry name" value="HTH_1"/>
    <property type="match status" value="1"/>
</dbReference>
<proteinExistence type="inferred from homology"/>
<dbReference type="InterPro" id="IPR005119">
    <property type="entry name" value="LysR_subst-bd"/>
</dbReference>
<evidence type="ECO:0000256" key="2">
    <source>
        <dbReference type="ARBA" id="ARBA00023015"/>
    </source>
</evidence>
<dbReference type="GO" id="GO:0032993">
    <property type="term" value="C:protein-DNA complex"/>
    <property type="evidence" value="ECO:0007669"/>
    <property type="project" value="TreeGrafter"/>
</dbReference>
<dbReference type="CDD" id="cd08436">
    <property type="entry name" value="PBP2_LTTR_like_3"/>
    <property type="match status" value="1"/>
</dbReference>
<evidence type="ECO:0000259" key="5">
    <source>
        <dbReference type="PROSITE" id="PS50931"/>
    </source>
</evidence>
<dbReference type="SUPFAM" id="SSF53850">
    <property type="entry name" value="Periplasmic binding protein-like II"/>
    <property type="match status" value="1"/>
</dbReference>
<dbReference type="FunFam" id="1.10.10.10:FF:000001">
    <property type="entry name" value="LysR family transcriptional regulator"/>
    <property type="match status" value="1"/>
</dbReference>
<evidence type="ECO:0000313" key="6">
    <source>
        <dbReference type="EMBL" id="RBP72101.1"/>
    </source>
</evidence>
<dbReference type="GO" id="GO:0003700">
    <property type="term" value="F:DNA-binding transcription factor activity"/>
    <property type="evidence" value="ECO:0007669"/>
    <property type="project" value="InterPro"/>
</dbReference>
<comment type="similarity">
    <text evidence="1">Belongs to the LysR transcriptional regulatory family.</text>
</comment>
<dbReference type="SUPFAM" id="SSF46785">
    <property type="entry name" value="Winged helix' DNA-binding domain"/>
    <property type="match status" value="1"/>
</dbReference>
<organism evidence="6 7">
    <name type="scientific">Brevibacterium celere</name>
    <dbReference type="NCBI Taxonomy" id="225845"/>
    <lineage>
        <taxon>Bacteria</taxon>
        <taxon>Bacillati</taxon>
        <taxon>Actinomycetota</taxon>
        <taxon>Actinomycetes</taxon>
        <taxon>Micrococcales</taxon>
        <taxon>Brevibacteriaceae</taxon>
        <taxon>Brevibacterium</taxon>
    </lineage>
</organism>
<evidence type="ECO:0000256" key="1">
    <source>
        <dbReference type="ARBA" id="ARBA00009437"/>
    </source>
</evidence>
<evidence type="ECO:0000256" key="4">
    <source>
        <dbReference type="ARBA" id="ARBA00023163"/>
    </source>
</evidence>
<dbReference type="Gene3D" id="3.40.190.290">
    <property type="match status" value="1"/>
</dbReference>
<dbReference type="InterPro" id="IPR036390">
    <property type="entry name" value="WH_DNA-bd_sf"/>
</dbReference>
<dbReference type="PROSITE" id="PS50931">
    <property type="entry name" value="HTH_LYSR"/>
    <property type="match status" value="1"/>
</dbReference>
<dbReference type="PANTHER" id="PTHR30346">
    <property type="entry name" value="TRANSCRIPTIONAL DUAL REGULATOR HCAR-RELATED"/>
    <property type="match status" value="1"/>
</dbReference>
<keyword evidence="7" id="KW-1185">Reference proteome</keyword>
<dbReference type="EMBL" id="QNSB01000004">
    <property type="protein sequence ID" value="RBP72101.1"/>
    <property type="molecule type" value="Genomic_DNA"/>
</dbReference>
<protein>
    <submittedName>
        <fullName evidence="6">DNA-binding transcriptional LysR family regulator</fullName>
    </submittedName>
</protein>
<dbReference type="Pfam" id="PF03466">
    <property type="entry name" value="LysR_substrate"/>
    <property type="match status" value="1"/>
</dbReference>
<sequence length="306" mass="32764">MFLISAIVIHDRSMELQQLRYVLAVAEERNFTRAAARCHVVQSALSHQIQSLERELGVRLFARTSRRVELTEAGAAFVPAARATLDAAERAVAEAAVASGEIRGSLTIGTIPTVTAVDLARVIAAFHRAHPAVGIRLRGGGSGAFISSIREGELDLAVLGLPESSVPERVATRVLARERLVAVLPAEHRLASRRRLRLADLADETFIDFPTGGAGRAQSDLAFTAAGVTRRVAFETEGIDLMLDLVDEGLGVALLAPAIVPTDRRLVTVALTDGPSRIEYLAWSDFNPSPATLAFLEILDAHLVAS</sequence>
<dbReference type="GO" id="GO:0003677">
    <property type="term" value="F:DNA binding"/>
    <property type="evidence" value="ECO:0007669"/>
    <property type="project" value="UniProtKB-KW"/>
</dbReference>
<dbReference type="Gene3D" id="1.10.10.10">
    <property type="entry name" value="Winged helix-like DNA-binding domain superfamily/Winged helix DNA-binding domain"/>
    <property type="match status" value="1"/>
</dbReference>
<reference evidence="6 7" key="1">
    <citation type="submission" date="2018-06" db="EMBL/GenBank/DDBJ databases">
        <title>Freshwater and sediment microbial communities from various areas in North America, analyzing microbe dynamics in response to fracking.</title>
        <authorList>
            <person name="Lamendella R."/>
        </authorList>
    </citation>
    <scope>NUCLEOTIDE SEQUENCE [LARGE SCALE GENOMIC DNA]</scope>
    <source>
        <strain evidence="6 7">3b_TX</strain>
    </source>
</reference>
<keyword evidence="2" id="KW-0805">Transcription regulation</keyword>
<evidence type="ECO:0000313" key="7">
    <source>
        <dbReference type="Proteomes" id="UP000253509"/>
    </source>
</evidence>
<dbReference type="InterPro" id="IPR036388">
    <property type="entry name" value="WH-like_DNA-bd_sf"/>
</dbReference>
<keyword evidence="4" id="KW-0804">Transcription</keyword>
<dbReference type="Proteomes" id="UP000253509">
    <property type="component" value="Unassembled WGS sequence"/>
</dbReference>
<dbReference type="AlphaFoldDB" id="A0A366IIX4"/>
<dbReference type="InterPro" id="IPR000847">
    <property type="entry name" value="LysR_HTH_N"/>
</dbReference>
<dbReference type="PANTHER" id="PTHR30346:SF30">
    <property type="entry name" value="SMALL NEUTRAL PROTEASE REGULATORY PROTEIN"/>
    <property type="match status" value="1"/>
</dbReference>
<accession>A0A366IIX4</accession>
<name>A0A366IIX4_9MICO</name>
<dbReference type="PRINTS" id="PR00039">
    <property type="entry name" value="HTHLYSR"/>
</dbReference>
<gene>
    <name evidence="6" type="ORF">DFO65_10456</name>
</gene>
<evidence type="ECO:0000256" key="3">
    <source>
        <dbReference type="ARBA" id="ARBA00023125"/>
    </source>
</evidence>
<comment type="caution">
    <text evidence="6">The sequence shown here is derived from an EMBL/GenBank/DDBJ whole genome shotgun (WGS) entry which is preliminary data.</text>
</comment>
<keyword evidence="3 6" id="KW-0238">DNA-binding</keyword>
<feature type="domain" description="HTH lysR-type" evidence="5">
    <location>
        <begin position="14"/>
        <end position="71"/>
    </location>
</feature>